<dbReference type="GO" id="GO:0019028">
    <property type="term" value="C:viral capsid"/>
    <property type="evidence" value="ECO:0007669"/>
    <property type="project" value="UniProtKB-KW"/>
</dbReference>
<evidence type="ECO:0000256" key="3">
    <source>
        <dbReference type="ARBA" id="ARBA00022844"/>
    </source>
</evidence>
<reference evidence="6" key="1">
    <citation type="submission" date="2018-10" db="EMBL/GenBank/DDBJ databases">
        <title>Hidden diversity of soil giant viruses.</title>
        <authorList>
            <person name="Schulz F."/>
            <person name="Alteio L."/>
            <person name="Goudeau D."/>
            <person name="Ryan E.M."/>
            <person name="Malmstrom R.R."/>
            <person name="Blanchard J."/>
            <person name="Woyke T."/>
        </authorList>
    </citation>
    <scope>NUCLEOTIDE SEQUENCE</scope>
    <source>
        <strain evidence="6">HYV1</strain>
    </source>
</reference>
<dbReference type="Gene3D" id="2.70.9.10">
    <property type="entry name" value="Adenovirus Type 2 Hexon, domain 4"/>
    <property type="match status" value="1"/>
</dbReference>
<keyword evidence="2" id="KW-0167">Capsid protein</keyword>
<dbReference type="Gene3D" id="2.70.9.20">
    <property type="entry name" value="Major capsid protein Vp54"/>
    <property type="match status" value="1"/>
</dbReference>
<protein>
    <submittedName>
        <fullName evidence="6">NCLDV major capsid protein</fullName>
    </submittedName>
</protein>
<accession>A0A3G5ABP9</accession>
<feature type="domain" description="Major capsid protein C-terminal" evidence="4">
    <location>
        <begin position="105"/>
        <end position="281"/>
    </location>
</feature>
<dbReference type="EMBL" id="MK072415">
    <property type="protein sequence ID" value="AYV84668.1"/>
    <property type="molecule type" value="Genomic_DNA"/>
</dbReference>
<proteinExistence type="predicted"/>
<evidence type="ECO:0000259" key="5">
    <source>
        <dbReference type="Pfam" id="PF16903"/>
    </source>
</evidence>
<dbReference type="Pfam" id="PF04451">
    <property type="entry name" value="Capsid_NCLDV"/>
    <property type="match status" value="1"/>
</dbReference>
<evidence type="ECO:0000313" key="6">
    <source>
        <dbReference type="EMBL" id="AYV84668.1"/>
    </source>
</evidence>
<evidence type="ECO:0000256" key="1">
    <source>
        <dbReference type="ARBA" id="ARBA00004328"/>
    </source>
</evidence>
<sequence>MIGNVPELTTFDRCEKPSYTLYIPLQFWFNRFTGLSLPLVALEYFDVRLTIKLRKFQECGYVEDLRLYDDINFAPEVNLDNIFDNSRWSLDMSLMVDYIFLDNVERKKFAQSSHEYLIDQVQYLKVDRIDNTQVQVVLDFVHPCKEIIWVLQKDCFVENRNGFNRCRWDNFTCGAGLSIEGASMDFNGYSRFERFNGGYFNYLQPYDHHTNTPDDGIYVYSFALRPEEHQPTGSCNFSRISKAVLNLWISPCMFTPDNGETVTLWVFAINHNIFRIASGIGATVYI</sequence>
<comment type="subcellular location">
    <subcellularLocation>
        <location evidence="1">Virion</location>
    </subcellularLocation>
</comment>
<organism evidence="6">
    <name type="scientific">Hyperionvirus sp</name>
    <dbReference type="NCBI Taxonomy" id="2487770"/>
    <lineage>
        <taxon>Viruses</taxon>
        <taxon>Varidnaviria</taxon>
        <taxon>Bamfordvirae</taxon>
        <taxon>Nucleocytoviricota</taxon>
        <taxon>Megaviricetes</taxon>
        <taxon>Imitervirales</taxon>
        <taxon>Mimiviridae</taxon>
        <taxon>Klosneuvirinae</taxon>
    </lineage>
</organism>
<feature type="domain" description="Major capsid protein N-terminal" evidence="5">
    <location>
        <begin position="15"/>
        <end position="102"/>
    </location>
</feature>
<dbReference type="GO" id="GO:0005198">
    <property type="term" value="F:structural molecule activity"/>
    <property type="evidence" value="ECO:0007669"/>
    <property type="project" value="InterPro"/>
</dbReference>
<dbReference type="InterPro" id="IPR007542">
    <property type="entry name" value="MCP_C"/>
</dbReference>
<evidence type="ECO:0000256" key="2">
    <source>
        <dbReference type="ARBA" id="ARBA00022561"/>
    </source>
</evidence>
<name>A0A3G5ABP9_9VIRU</name>
<dbReference type="Pfam" id="PF16903">
    <property type="entry name" value="Capsid_N"/>
    <property type="match status" value="1"/>
</dbReference>
<dbReference type="InterPro" id="IPR038519">
    <property type="entry name" value="MCP_C_sf"/>
</dbReference>
<evidence type="ECO:0000259" key="4">
    <source>
        <dbReference type="Pfam" id="PF04451"/>
    </source>
</evidence>
<dbReference type="InterPro" id="IPR031654">
    <property type="entry name" value="Capsid_N"/>
</dbReference>
<gene>
    <name evidence="6" type="ORF">Hyperionvirus33_11</name>
</gene>
<dbReference type="SUPFAM" id="SSF49749">
    <property type="entry name" value="Group II dsDNA viruses VP"/>
    <property type="match status" value="2"/>
</dbReference>
<keyword evidence="3" id="KW-0946">Virion</keyword>
<dbReference type="InterPro" id="IPR016112">
    <property type="entry name" value="VP_dsDNA_II"/>
</dbReference>